<dbReference type="Pfam" id="PF18026">
    <property type="entry name" value="Exog_C"/>
    <property type="match status" value="1"/>
</dbReference>
<dbReference type="InterPro" id="IPR020821">
    <property type="entry name" value="ENPP1-3/EXOG-like_nuc-like"/>
</dbReference>
<dbReference type="Gene3D" id="6.10.250.1250">
    <property type="match status" value="1"/>
</dbReference>
<evidence type="ECO:0000256" key="1">
    <source>
        <dbReference type="ARBA" id="ARBA00010052"/>
    </source>
</evidence>
<dbReference type="Ensembl" id="ENSMODT00000056856.1">
    <property type="protein sequence ID" value="ENSMODP00000052690.1"/>
    <property type="gene ID" value="ENSMODG00000047681.1"/>
</dbReference>
<accession>A0A5F8GYM8</accession>
<dbReference type="PANTHER" id="PTHR13966">
    <property type="entry name" value="ENDONUCLEASE RELATED"/>
    <property type="match status" value="1"/>
</dbReference>
<dbReference type="Bgee" id="ENSMODG00000047681">
    <property type="expression patterns" value="Expressed in forelimb bud and 19 other cell types or tissues"/>
</dbReference>
<reference evidence="3 4" key="1">
    <citation type="journal article" date="2007" name="Nature">
        <title>Genome of the marsupial Monodelphis domestica reveals innovation in non-coding sequences.</title>
        <authorList>
            <person name="Mikkelsen T.S."/>
            <person name="Wakefield M.J."/>
            <person name="Aken B."/>
            <person name="Amemiya C.T."/>
            <person name="Chang J.L."/>
            <person name="Duke S."/>
            <person name="Garber M."/>
            <person name="Gentles A.J."/>
            <person name="Goodstadt L."/>
            <person name="Heger A."/>
            <person name="Jurka J."/>
            <person name="Kamal M."/>
            <person name="Mauceli E."/>
            <person name="Searle S.M."/>
            <person name="Sharpe T."/>
            <person name="Baker M.L."/>
            <person name="Batzer M.A."/>
            <person name="Benos P.V."/>
            <person name="Belov K."/>
            <person name="Clamp M."/>
            <person name="Cook A."/>
            <person name="Cuff J."/>
            <person name="Das R."/>
            <person name="Davidow L."/>
            <person name="Deakin J.E."/>
            <person name="Fazzari M.J."/>
            <person name="Glass J.L."/>
            <person name="Grabherr M."/>
            <person name="Greally J.M."/>
            <person name="Gu W."/>
            <person name="Hore T.A."/>
            <person name="Huttley G.A."/>
            <person name="Kleber M."/>
            <person name="Jirtle R.L."/>
            <person name="Koina E."/>
            <person name="Lee J.T."/>
            <person name="Mahony S."/>
            <person name="Marra M.A."/>
            <person name="Miller R.D."/>
            <person name="Nicholls R.D."/>
            <person name="Oda M."/>
            <person name="Papenfuss A.T."/>
            <person name="Parra Z.E."/>
            <person name="Pollock D.D."/>
            <person name="Ray D.A."/>
            <person name="Schein J.E."/>
            <person name="Speed T.P."/>
            <person name="Thompson K."/>
            <person name="VandeBerg J.L."/>
            <person name="Wade C.M."/>
            <person name="Walker J.A."/>
            <person name="Waters P.D."/>
            <person name="Webber C."/>
            <person name="Weidman J.R."/>
            <person name="Xie X."/>
            <person name="Zody M.C."/>
            <person name="Baldwin J."/>
            <person name="Abdouelleil A."/>
            <person name="Abdulkadir J."/>
            <person name="Abebe A."/>
            <person name="Abera B."/>
            <person name="Abreu J."/>
            <person name="Acer S.C."/>
            <person name="Aftuck L."/>
            <person name="Alexander A."/>
            <person name="An P."/>
            <person name="Anderson E."/>
            <person name="Anderson S."/>
            <person name="Arachi H."/>
            <person name="Azer M."/>
            <person name="Bachantsang P."/>
            <person name="Barry A."/>
            <person name="Bayul T."/>
            <person name="Berlin A."/>
            <person name="Bessette D."/>
            <person name="Bloom T."/>
            <person name="Bloom T."/>
            <person name="Boguslavskiy L."/>
            <person name="Bonnet C."/>
            <person name="Boukhgalter B."/>
            <person name="Bourzgui I."/>
            <person name="Brown A."/>
            <person name="Cahill P."/>
            <person name="Channer S."/>
            <person name="Cheshatsang Y."/>
            <person name="Chuda L."/>
            <person name="Citroen M."/>
            <person name="Collymore A."/>
            <person name="Cooke P."/>
            <person name="Costello M."/>
            <person name="D'Aco K."/>
            <person name="Daza R."/>
            <person name="De Haan G."/>
            <person name="DeGray S."/>
            <person name="DeMaso C."/>
            <person name="Dhargay N."/>
            <person name="Dooley K."/>
            <person name="Dooley E."/>
            <person name="Doricent M."/>
            <person name="Dorje P."/>
            <person name="Dorjee K."/>
            <person name="Dupes A."/>
            <person name="Elong R."/>
            <person name="Falk J."/>
            <person name="Farina A."/>
            <person name="Faro S."/>
            <person name="Ferguson D."/>
            <person name="Fisher S."/>
            <person name="Foley C.D."/>
            <person name="Franke A."/>
            <person name="Friedrich D."/>
            <person name="Gadbois L."/>
            <person name="Gearin G."/>
            <person name="Gearin C.R."/>
            <person name="Giannoukos G."/>
            <person name="Goode T."/>
            <person name="Graham J."/>
            <person name="Grandbois E."/>
            <person name="Grewal S."/>
            <person name="Gyaltsen K."/>
            <person name="Hafez N."/>
            <person name="Hagos B."/>
            <person name="Hall J."/>
            <person name="Henson C."/>
            <person name="Hollinger A."/>
            <person name="Honan T."/>
            <person name="Huard M.D."/>
            <person name="Hughes L."/>
            <person name="Hurhula B."/>
            <person name="Husby M.E."/>
            <person name="Kamat A."/>
            <person name="Kanga B."/>
            <person name="Kashin S."/>
            <person name="Khazanovich D."/>
            <person name="Kisner P."/>
            <person name="Lance K."/>
            <person name="Lara M."/>
            <person name="Lee W."/>
            <person name="Lennon N."/>
            <person name="Letendre F."/>
            <person name="LeVine R."/>
            <person name="Lipovsky A."/>
            <person name="Liu X."/>
            <person name="Liu J."/>
            <person name="Liu S."/>
            <person name="Lokyitsang T."/>
            <person name="Lokyitsang Y."/>
            <person name="Lubonja R."/>
            <person name="Lui A."/>
            <person name="MacDonald P."/>
            <person name="Magnisalis V."/>
            <person name="Maru K."/>
            <person name="Matthews C."/>
            <person name="McCusker W."/>
            <person name="McDonough S."/>
            <person name="Mehta T."/>
            <person name="Meldrim J."/>
            <person name="Meneus L."/>
            <person name="Mihai O."/>
            <person name="Mihalev A."/>
            <person name="Mihova T."/>
            <person name="Mittelman R."/>
            <person name="Mlenga V."/>
            <person name="Montmayeur A."/>
            <person name="Mulrain L."/>
            <person name="Navidi A."/>
            <person name="Naylor J."/>
            <person name="Negash T."/>
            <person name="Nguyen T."/>
            <person name="Nguyen N."/>
            <person name="Nicol R."/>
            <person name="Norbu C."/>
            <person name="Norbu N."/>
            <person name="Novod N."/>
            <person name="O'Neill B."/>
            <person name="Osman S."/>
            <person name="Markiewicz E."/>
            <person name="Oyono O.L."/>
            <person name="Patti C."/>
            <person name="Phunkhang P."/>
            <person name="Pierre F."/>
            <person name="Priest M."/>
            <person name="Raghuraman S."/>
            <person name="Rege F."/>
            <person name="Reyes R."/>
            <person name="Rise C."/>
            <person name="Rogov P."/>
            <person name="Ross K."/>
            <person name="Ryan E."/>
            <person name="Settipalli S."/>
            <person name="Shea T."/>
            <person name="Sherpa N."/>
            <person name="Shi L."/>
            <person name="Shih D."/>
            <person name="Sparrow T."/>
            <person name="Spaulding J."/>
            <person name="Stalker J."/>
            <person name="Stange-Thomann N."/>
            <person name="Stavropoulos S."/>
            <person name="Stone C."/>
            <person name="Strader C."/>
            <person name="Tesfaye S."/>
            <person name="Thomson T."/>
            <person name="Thoulutsang Y."/>
            <person name="Thoulutsang D."/>
            <person name="Topham K."/>
            <person name="Topping I."/>
            <person name="Tsamla T."/>
            <person name="Vassiliev H."/>
            <person name="Vo A."/>
            <person name="Wangchuk T."/>
            <person name="Wangdi T."/>
            <person name="Weiand M."/>
            <person name="Wilkinson J."/>
            <person name="Wilson A."/>
            <person name="Yadav S."/>
            <person name="Young G."/>
            <person name="Yu Q."/>
            <person name="Zembek L."/>
            <person name="Zhong D."/>
            <person name="Zimmer A."/>
            <person name="Zwirko Z."/>
            <person name="Jaffe D.B."/>
            <person name="Alvarez P."/>
            <person name="Brockman W."/>
            <person name="Butler J."/>
            <person name="Chin C."/>
            <person name="Gnerre S."/>
            <person name="MacCallum I."/>
            <person name="Graves J.A."/>
            <person name="Ponting C.P."/>
            <person name="Breen M."/>
            <person name="Samollow P.B."/>
            <person name="Lander E.S."/>
            <person name="Lindblad-Toh K."/>
        </authorList>
    </citation>
    <scope>NUCLEOTIDE SEQUENCE [LARGE SCALE GENOMIC DNA]</scope>
</reference>
<dbReference type="Gene3D" id="3.40.570.10">
    <property type="entry name" value="Extracellular Endonuclease, subunit A"/>
    <property type="match status" value="1"/>
</dbReference>
<proteinExistence type="inferred from homology"/>
<dbReference type="SUPFAM" id="SSF54060">
    <property type="entry name" value="His-Me finger endonucleases"/>
    <property type="match status" value="1"/>
</dbReference>
<sequence>MEMYCRELTERFDDVWIVSGPLTLPRVGEDGKKRVTYEVIGKDDVAVPSHLYKAILARRSADSPEPLALGAFVVPNAPIGFRPQLTEFQVSIRDLERMTGIEFFPRLDKEKDVRNLCEADTCRLLGFREFTLYLSKRKIWGARTLHRLETVMKELKEAGVQPDEDLIGLYQKKLEKLSSQDPPDAPDRRSG</sequence>
<dbReference type="InParanoid" id="A0A5F8GYM8"/>
<comment type="similarity">
    <text evidence="1">Belongs to the DNA/RNA non-specific endonuclease family.</text>
</comment>
<dbReference type="OMA" id="NITNICS"/>
<name>A0A5F8GYM8_MONDO</name>
<evidence type="ECO:0000259" key="2">
    <source>
        <dbReference type="SMART" id="SM00477"/>
    </source>
</evidence>
<dbReference type="AlphaFoldDB" id="A0A5F8GYM8"/>
<reference evidence="3" key="3">
    <citation type="submission" date="2025-09" db="UniProtKB">
        <authorList>
            <consortium name="Ensembl"/>
        </authorList>
    </citation>
    <scope>IDENTIFICATION</scope>
</reference>
<protein>
    <recommendedName>
        <fullName evidence="2">ENPP1-3/EXOG-like endonuclease/phosphodiesterase domain-containing protein</fullName>
    </recommendedName>
</protein>
<organism evidence="3 4">
    <name type="scientific">Monodelphis domestica</name>
    <name type="common">Gray short-tailed opossum</name>
    <dbReference type="NCBI Taxonomy" id="13616"/>
    <lineage>
        <taxon>Eukaryota</taxon>
        <taxon>Metazoa</taxon>
        <taxon>Chordata</taxon>
        <taxon>Craniata</taxon>
        <taxon>Vertebrata</taxon>
        <taxon>Euteleostomi</taxon>
        <taxon>Mammalia</taxon>
        <taxon>Metatheria</taxon>
        <taxon>Didelphimorphia</taxon>
        <taxon>Didelphidae</taxon>
        <taxon>Monodelphis</taxon>
    </lineage>
</organism>
<dbReference type="InterPro" id="IPR044925">
    <property type="entry name" value="His-Me_finger_sf"/>
</dbReference>
<dbReference type="GeneTree" id="ENSGT00940000160677"/>
<evidence type="ECO:0000313" key="4">
    <source>
        <dbReference type="Proteomes" id="UP000002280"/>
    </source>
</evidence>
<dbReference type="InterPro" id="IPR001604">
    <property type="entry name" value="Endo_G_ENPP1-like_dom"/>
</dbReference>
<dbReference type="InterPro" id="IPR044929">
    <property type="entry name" value="DNA/RNA_non-sp_Endonuclease_sf"/>
</dbReference>
<keyword evidence="4" id="KW-1185">Reference proteome</keyword>
<dbReference type="STRING" id="13616.ENSMODP00000052690"/>
<dbReference type="Proteomes" id="UP000002280">
    <property type="component" value="Chromosome 6"/>
</dbReference>
<dbReference type="SMART" id="SM00477">
    <property type="entry name" value="NUC"/>
    <property type="match status" value="1"/>
</dbReference>
<dbReference type="GO" id="GO:0016787">
    <property type="term" value="F:hydrolase activity"/>
    <property type="evidence" value="ECO:0007669"/>
    <property type="project" value="InterPro"/>
</dbReference>
<dbReference type="PANTHER" id="PTHR13966:SF19">
    <property type="entry name" value="NUCLEASE EXOG, MITOCHONDRIAL"/>
    <property type="match status" value="1"/>
</dbReference>
<dbReference type="InterPro" id="IPR040255">
    <property type="entry name" value="Non-specific_endonuclease"/>
</dbReference>
<reference evidence="3" key="2">
    <citation type="submission" date="2025-08" db="UniProtKB">
        <authorList>
            <consortium name="Ensembl"/>
        </authorList>
    </citation>
    <scope>IDENTIFICATION</scope>
</reference>
<dbReference type="Pfam" id="PF01223">
    <property type="entry name" value="Endonuclease_NS"/>
    <property type="match status" value="1"/>
</dbReference>
<dbReference type="GO" id="GO:0046872">
    <property type="term" value="F:metal ion binding"/>
    <property type="evidence" value="ECO:0007669"/>
    <property type="project" value="InterPro"/>
</dbReference>
<dbReference type="GO" id="GO:0003676">
    <property type="term" value="F:nucleic acid binding"/>
    <property type="evidence" value="ECO:0007669"/>
    <property type="project" value="InterPro"/>
</dbReference>
<feature type="domain" description="ENPP1-3/EXOG-like endonuclease/phosphodiesterase" evidence="2">
    <location>
        <begin position="1"/>
        <end position="110"/>
    </location>
</feature>
<dbReference type="InterPro" id="IPR041003">
    <property type="entry name" value="Exog_C"/>
</dbReference>
<evidence type="ECO:0000313" key="3">
    <source>
        <dbReference type="Ensembl" id="ENSMODP00000052690.1"/>
    </source>
</evidence>